<gene>
    <name evidence="2" type="ORF">BDP27DRAFT_1343106</name>
</gene>
<dbReference type="Proteomes" id="UP000772434">
    <property type="component" value="Unassembled WGS sequence"/>
</dbReference>
<evidence type="ECO:0000313" key="2">
    <source>
        <dbReference type="EMBL" id="KAF9058714.1"/>
    </source>
</evidence>
<comment type="caution">
    <text evidence="2">The sequence shown here is derived from an EMBL/GenBank/DDBJ whole genome shotgun (WGS) entry which is preliminary data.</text>
</comment>
<sequence>MTTTIPEWVFLANEPSKVDCAPLVDIFHYKTQHRFLVLHARKYPIEGGGLSGVLGIPVALMTDACRILTGLYQSQYSFNFYRKSDDVRINDNLLQPNQYVLRVEEAGKPFDYLLYKNFHTWRPPTRKEVPSHWFHAKSPQNFPTSYSPSYASRLKPATLLGMQSLMSDMTKTHDEYRCAVTRVESVITVEGAHGVPLSEKTFYAERGISEQLCPSGALPLGLHGSELVNDFRNYLTLDCQPHRLWEEFVLVFYPLSPGEYITYFLGMPDGHTPAYHFKRLTVTERNDSYIFFVRFAHTIFHYKQYLPNLPQPHDALAELVPATNTKGQQKSKKRPRTENTAGDGAREDAEERMEGTSRGDVKEHLDLRECEDEDGENEEGPIAFKMLFEEAEAEGMELSEEMESLVGSYHPDRKRIAQTASEYLERNPAVGLQPNSVLSYPVLRIS</sequence>
<dbReference type="OrthoDB" id="3064585at2759"/>
<dbReference type="AlphaFoldDB" id="A0A9P5TY11"/>
<feature type="compositionally biased region" description="Basic and acidic residues" evidence="1">
    <location>
        <begin position="344"/>
        <end position="362"/>
    </location>
</feature>
<organism evidence="2 3">
    <name type="scientific">Rhodocollybia butyracea</name>
    <dbReference type="NCBI Taxonomy" id="206335"/>
    <lineage>
        <taxon>Eukaryota</taxon>
        <taxon>Fungi</taxon>
        <taxon>Dikarya</taxon>
        <taxon>Basidiomycota</taxon>
        <taxon>Agaricomycotina</taxon>
        <taxon>Agaricomycetes</taxon>
        <taxon>Agaricomycetidae</taxon>
        <taxon>Agaricales</taxon>
        <taxon>Marasmiineae</taxon>
        <taxon>Omphalotaceae</taxon>
        <taxon>Rhodocollybia</taxon>
    </lineage>
</organism>
<evidence type="ECO:0000256" key="1">
    <source>
        <dbReference type="SAM" id="MobiDB-lite"/>
    </source>
</evidence>
<proteinExistence type="predicted"/>
<feature type="region of interest" description="Disordered" evidence="1">
    <location>
        <begin position="323"/>
        <end position="362"/>
    </location>
</feature>
<evidence type="ECO:0000313" key="3">
    <source>
        <dbReference type="Proteomes" id="UP000772434"/>
    </source>
</evidence>
<dbReference type="EMBL" id="JADNRY010000357">
    <property type="protein sequence ID" value="KAF9058714.1"/>
    <property type="molecule type" value="Genomic_DNA"/>
</dbReference>
<reference evidence="2" key="1">
    <citation type="submission" date="2020-11" db="EMBL/GenBank/DDBJ databases">
        <authorList>
            <consortium name="DOE Joint Genome Institute"/>
            <person name="Ahrendt S."/>
            <person name="Riley R."/>
            <person name="Andreopoulos W."/>
            <person name="Labutti K."/>
            <person name="Pangilinan J."/>
            <person name="Ruiz-Duenas F.J."/>
            <person name="Barrasa J.M."/>
            <person name="Sanchez-Garcia M."/>
            <person name="Camarero S."/>
            <person name="Miyauchi S."/>
            <person name="Serrano A."/>
            <person name="Linde D."/>
            <person name="Babiker R."/>
            <person name="Drula E."/>
            <person name="Ayuso-Fernandez I."/>
            <person name="Pacheco R."/>
            <person name="Padilla G."/>
            <person name="Ferreira P."/>
            <person name="Barriuso J."/>
            <person name="Kellner H."/>
            <person name="Castanera R."/>
            <person name="Alfaro M."/>
            <person name="Ramirez L."/>
            <person name="Pisabarro A.G."/>
            <person name="Kuo A."/>
            <person name="Tritt A."/>
            <person name="Lipzen A."/>
            <person name="He G."/>
            <person name="Yan M."/>
            <person name="Ng V."/>
            <person name="Cullen D."/>
            <person name="Martin F."/>
            <person name="Rosso M.-N."/>
            <person name="Henrissat B."/>
            <person name="Hibbett D."/>
            <person name="Martinez A.T."/>
            <person name="Grigoriev I.V."/>
        </authorList>
    </citation>
    <scope>NUCLEOTIDE SEQUENCE</scope>
    <source>
        <strain evidence="2">AH 40177</strain>
    </source>
</reference>
<keyword evidence="3" id="KW-1185">Reference proteome</keyword>
<protein>
    <recommendedName>
        <fullName evidence="4">HNH nuclease domain-containing protein</fullName>
    </recommendedName>
</protein>
<name>A0A9P5TY11_9AGAR</name>
<feature type="non-terminal residue" evidence="2">
    <location>
        <position position="1"/>
    </location>
</feature>
<accession>A0A9P5TY11</accession>
<evidence type="ECO:0008006" key="4">
    <source>
        <dbReference type="Google" id="ProtNLM"/>
    </source>
</evidence>